<proteinExistence type="predicted"/>
<protein>
    <recommendedName>
        <fullName evidence="1">Rhodanese domain-containing protein</fullName>
    </recommendedName>
</protein>
<gene>
    <name evidence="2" type="ORF">CCO03_03810</name>
</gene>
<feature type="domain" description="Rhodanese" evidence="1">
    <location>
        <begin position="26"/>
        <end position="48"/>
    </location>
</feature>
<dbReference type="Proteomes" id="UP000196138">
    <property type="component" value="Chromosome"/>
</dbReference>
<keyword evidence="3" id="KW-1185">Reference proteome</keyword>
<sequence>MVLLGNDVDLKVLSAQCVALRESGQFLQVHVLLGGIRAWERSGKPVVRGAGVQMDTALVSAQEAWIGARSGVWQIAAVGLGEADLAQLPTAPAIRIAGRTAAQPSPMTQQAASALWQEVAAQMQRTPIEAPRQWLIVTATEVQQSQLMQAWRKASADPGSSTVDALDGQHPATWLAGGMSAYLNDLQQQLALARNAGRSLPRICGM</sequence>
<evidence type="ECO:0000313" key="2">
    <source>
        <dbReference type="EMBL" id="ARU03920.1"/>
    </source>
</evidence>
<evidence type="ECO:0000313" key="3">
    <source>
        <dbReference type="Proteomes" id="UP000196138"/>
    </source>
</evidence>
<accession>A0A1Y0EKF1</accession>
<organism evidence="2 3">
    <name type="scientific">Comamonas serinivorans</name>
    <dbReference type="NCBI Taxonomy" id="1082851"/>
    <lineage>
        <taxon>Bacteria</taxon>
        <taxon>Pseudomonadati</taxon>
        <taxon>Pseudomonadota</taxon>
        <taxon>Betaproteobacteria</taxon>
        <taxon>Burkholderiales</taxon>
        <taxon>Comamonadaceae</taxon>
        <taxon>Comamonas</taxon>
    </lineage>
</organism>
<reference evidence="2 3" key="1">
    <citation type="submission" date="2017-05" db="EMBL/GenBank/DDBJ databases">
        <authorList>
            <person name="Song R."/>
            <person name="Chenine A.L."/>
            <person name="Ruprecht R.M."/>
        </authorList>
    </citation>
    <scope>NUCLEOTIDE SEQUENCE [LARGE SCALE GENOMIC DNA]</scope>
    <source>
        <strain evidence="2 3">DSM 26136</strain>
    </source>
</reference>
<dbReference type="InterPro" id="IPR001763">
    <property type="entry name" value="Rhodanese-like_dom"/>
</dbReference>
<evidence type="ECO:0000259" key="1">
    <source>
        <dbReference type="PROSITE" id="PS50206"/>
    </source>
</evidence>
<dbReference type="AlphaFoldDB" id="A0A1Y0EKF1"/>
<dbReference type="KEGG" id="cser:CCO03_03810"/>
<dbReference type="EMBL" id="CP021455">
    <property type="protein sequence ID" value="ARU03920.1"/>
    <property type="molecule type" value="Genomic_DNA"/>
</dbReference>
<name>A0A1Y0EKF1_9BURK</name>
<dbReference type="PROSITE" id="PS50206">
    <property type="entry name" value="RHODANESE_3"/>
    <property type="match status" value="1"/>
</dbReference>